<keyword evidence="7" id="KW-0238">DNA-binding</keyword>
<dbReference type="InterPro" id="IPR011333">
    <property type="entry name" value="SKP1/BTB/POZ_sf"/>
</dbReference>
<keyword evidence="3" id="KW-0677">Repeat</keyword>
<dbReference type="PROSITE" id="PS50097">
    <property type="entry name" value="BTB"/>
    <property type="match status" value="1"/>
</dbReference>
<dbReference type="GO" id="GO:0008270">
    <property type="term" value="F:zinc ion binding"/>
    <property type="evidence" value="ECO:0007669"/>
    <property type="project" value="UniProtKB-KW"/>
</dbReference>
<dbReference type="PANTHER" id="PTHR46105">
    <property type="entry name" value="AGAP004733-PA"/>
    <property type="match status" value="1"/>
</dbReference>
<evidence type="ECO:0000256" key="4">
    <source>
        <dbReference type="ARBA" id="ARBA00022771"/>
    </source>
</evidence>
<comment type="caution">
    <text evidence="11">The sequence shown here is derived from an EMBL/GenBank/DDBJ whole genome shotgun (WGS) entry which is preliminary data.</text>
</comment>
<dbReference type="GO" id="GO:0003677">
    <property type="term" value="F:DNA binding"/>
    <property type="evidence" value="ECO:0007669"/>
    <property type="project" value="UniProtKB-KW"/>
</dbReference>
<dbReference type="Gene3D" id="3.30.710.10">
    <property type="entry name" value="Potassium Channel Kv1.1, Chain A"/>
    <property type="match status" value="1"/>
</dbReference>
<name>A0ABD2Q874_9PLAT</name>
<organism evidence="11 12">
    <name type="scientific">Cichlidogyrus casuarinus</name>
    <dbReference type="NCBI Taxonomy" id="1844966"/>
    <lineage>
        <taxon>Eukaryota</taxon>
        <taxon>Metazoa</taxon>
        <taxon>Spiralia</taxon>
        <taxon>Lophotrochozoa</taxon>
        <taxon>Platyhelminthes</taxon>
        <taxon>Monogenea</taxon>
        <taxon>Monopisthocotylea</taxon>
        <taxon>Dactylogyridea</taxon>
        <taxon>Ancyrocephalidae</taxon>
        <taxon>Cichlidogyrus</taxon>
    </lineage>
</organism>
<dbReference type="InterPro" id="IPR000210">
    <property type="entry name" value="BTB/POZ_dom"/>
</dbReference>
<evidence type="ECO:0000256" key="1">
    <source>
        <dbReference type="ARBA" id="ARBA00004123"/>
    </source>
</evidence>
<dbReference type="PANTHER" id="PTHR46105:SF5">
    <property type="entry name" value="ZINC FINGER AND BTB DOMAIN-CONTAINING PROTEIN 44 ISOFORM X1"/>
    <property type="match status" value="1"/>
</dbReference>
<dbReference type="GO" id="GO:0005634">
    <property type="term" value="C:nucleus"/>
    <property type="evidence" value="ECO:0007669"/>
    <property type="project" value="UniProtKB-SubCell"/>
</dbReference>
<dbReference type="AlphaFoldDB" id="A0ABD2Q874"/>
<evidence type="ECO:0000256" key="2">
    <source>
        <dbReference type="ARBA" id="ARBA00022723"/>
    </source>
</evidence>
<dbReference type="InterPro" id="IPR050457">
    <property type="entry name" value="ZnFinger_BTB_dom_contain"/>
</dbReference>
<evidence type="ECO:0000313" key="12">
    <source>
        <dbReference type="Proteomes" id="UP001626550"/>
    </source>
</evidence>
<reference evidence="11 12" key="1">
    <citation type="submission" date="2024-11" db="EMBL/GenBank/DDBJ databases">
        <title>Adaptive evolution of stress response genes in parasites aligns with host niche diversity.</title>
        <authorList>
            <person name="Hahn C."/>
            <person name="Resl P."/>
        </authorList>
    </citation>
    <scope>NUCLEOTIDE SEQUENCE [LARGE SCALE GENOMIC DNA]</scope>
    <source>
        <strain evidence="11">EGGRZ-B1_66</strain>
        <tissue evidence="11">Body</tissue>
    </source>
</reference>
<gene>
    <name evidence="11" type="ORF">Ciccas_005946</name>
</gene>
<dbReference type="SUPFAM" id="SSF54695">
    <property type="entry name" value="POZ domain"/>
    <property type="match status" value="1"/>
</dbReference>
<evidence type="ECO:0000256" key="7">
    <source>
        <dbReference type="ARBA" id="ARBA00023125"/>
    </source>
</evidence>
<keyword evidence="5" id="KW-0862">Zinc</keyword>
<keyword evidence="12" id="KW-1185">Reference proteome</keyword>
<protein>
    <recommendedName>
        <fullName evidence="10">BTB domain-containing protein</fullName>
    </recommendedName>
</protein>
<dbReference type="SMART" id="SM00225">
    <property type="entry name" value="BTB"/>
    <property type="match status" value="1"/>
</dbReference>
<evidence type="ECO:0000259" key="10">
    <source>
        <dbReference type="PROSITE" id="PS50097"/>
    </source>
</evidence>
<evidence type="ECO:0000256" key="9">
    <source>
        <dbReference type="ARBA" id="ARBA00023242"/>
    </source>
</evidence>
<evidence type="ECO:0000256" key="5">
    <source>
        <dbReference type="ARBA" id="ARBA00022833"/>
    </source>
</evidence>
<accession>A0ABD2Q874</accession>
<dbReference type="Pfam" id="PF00651">
    <property type="entry name" value="BTB"/>
    <property type="match status" value="1"/>
</dbReference>
<evidence type="ECO:0000256" key="8">
    <source>
        <dbReference type="ARBA" id="ARBA00023163"/>
    </source>
</evidence>
<keyword evidence="2" id="KW-0479">Metal-binding</keyword>
<dbReference type="CDD" id="cd18186">
    <property type="entry name" value="BTB_POZ_ZBTB_KLHL-like"/>
    <property type="match status" value="1"/>
</dbReference>
<dbReference type="EMBL" id="JBJKFK010000755">
    <property type="protein sequence ID" value="KAL3315427.1"/>
    <property type="molecule type" value="Genomic_DNA"/>
</dbReference>
<evidence type="ECO:0000256" key="6">
    <source>
        <dbReference type="ARBA" id="ARBA00023015"/>
    </source>
</evidence>
<evidence type="ECO:0000256" key="3">
    <source>
        <dbReference type="ARBA" id="ARBA00022737"/>
    </source>
</evidence>
<keyword evidence="6" id="KW-0805">Transcription regulation</keyword>
<proteinExistence type="predicted"/>
<dbReference type="Proteomes" id="UP001626550">
    <property type="component" value="Unassembled WGS sequence"/>
</dbReference>
<comment type="subcellular location">
    <subcellularLocation>
        <location evidence="1">Nucleus</location>
    </subcellularLocation>
</comment>
<sequence length="121" mass="14215">MALSYRADGEILSNQLWLMKKEEQFCDIVLVCGVQGSQRCIKAHRVVLAANSNYLMRLLQISDSEIITMPSQLDFFHVNRIIDFMYTKDLNFLSWEIDDLLLVAHFFEMHQLYRGLLNLKK</sequence>
<keyword evidence="8" id="KW-0804">Transcription</keyword>
<evidence type="ECO:0000313" key="11">
    <source>
        <dbReference type="EMBL" id="KAL3315427.1"/>
    </source>
</evidence>
<keyword evidence="9" id="KW-0539">Nucleus</keyword>
<keyword evidence="4" id="KW-0863">Zinc-finger</keyword>
<feature type="domain" description="BTB" evidence="10">
    <location>
        <begin position="26"/>
        <end position="94"/>
    </location>
</feature>